<sequence>MLHYPLGHGVAEISMRLTTIPKAQAPLHLKPCLAPRSPRVSTPAPAPVACKLLSEMASRSARSLPSVVALVDTPVA</sequence>
<evidence type="ECO:0000313" key="1">
    <source>
        <dbReference type="EMBL" id="KAF4129712.1"/>
    </source>
</evidence>
<gene>
    <name evidence="1" type="ORF">GN958_ATG21207</name>
</gene>
<evidence type="ECO:0000313" key="2">
    <source>
        <dbReference type="Proteomes" id="UP000704712"/>
    </source>
</evidence>
<accession>A0A8S9TQ11</accession>
<comment type="caution">
    <text evidence="1">The sequence shown here is derived from an EMBL/GenBank/DDBJ whole genome shotgun (WGS) entry which is preliminary data.</text>
</comment>
<dbReference type="EMBL" id="JAACNO010002937">
    <property type="protein sequence ID" value="KAF4129712.1"/>
    <property type="molecule type" value="Genomic_DNA"/>
</dbReference>
<dbReference type="AlphaFoldDB" id="A0A8S9TQ11"/>
<protein>
    <submittedName>
        <fullName evidence="1">Uncharacterized protein</fullName>
    </submittedName>
</protein>
<reference evidence="1" key="1">
    <citation type="submission" date="2020-03" db="EMBL/GenBank/DDBJ databases">
        <title>Hybrid Assembly of Korean Phytophthora infestans isolates.</title>
        <authorList>
            <person name="Prokchorchik M."/>
            <person name="Lee Y."/>
            <person name="Seo J."/>
            <person name="Cho J.-H."/>
            <person name="Park Y.-E."/>
            <person name="Jang D.-C."/>
            <person name="Im J.-S."/>
            <person name="Choi J.-G."/>
            <person name="Park H.-J."/>
            <person name="Lee G.-B."/>
            <person name="Lee Y.-G."/>
            <person name="Hong S.-Y."/>
            <person name="Cho K."/>
            <person name="Sohn K.H."/>
        </authorList>
    </citation>
    <scope>NUCLEOTIDE SEQUENCE</scope>
    <source>
        <strain evidence="1">KR_2_A2</strain>
    </source>
</reference>
<name>A0A8S9TQ11_PHYIN</name>
<proteinExistence type="predicted"/>
<organism evidence="1 2">
    <name type="scientific">Phytophthora infestans</name>
    <name type="common">Potato late blight agent</name>
    <name type="synonym">Botrytis infestans</name>
    <dbReference type="NCBI Taxonomy" id="4787"/>
    <lineage>
        <taxon>Eukaryota</taxon>
        <taxon>Sar</taxon>
        <taxon>Stramenopiles</taxon>
        <taxon>Oomycota</taxon>
        <taxon>Peronosporomycetes</taxon>
        <taxon>Peronosporales</taxon>
        <taxon>Peronosporaceae</taxon>
        <taxon>Phytophthora</taxon>
    </lineage>
</organism>
<dbReference type="Proteomes" id="UP000704712">
    <property type="component" value="Unassembled WGS sequence"/>
</dbReference>